<sequence>MADNGSTRTTDRRGADRRHGEKGGALALTGAVIAWGVALIHLVNGFTRPLGIIDVRSISPSGAAQERESMSVSAVEGTSMPWTDVYLHRPLDKIDLILFFALVGTACFLGYLLARRGARGAQAVLDGSSTSRWLGIVLVAVGVVPALAQQQGSLARLADAGLEEVLAPVDPELGWGWIVAGLGLVVVVPALQRAVRRRRD</sequence>
<feature type="transmembrane region" description="Helical" evidence="2">
    <location>
        <begin position="96"/>
        <end position="113"/>
    </location>
</feature>
<dbReference type="AlphaFoldDB" id="A0A163SB84"/>
<dbReference type="RefSeq" id="WP_056649397.1">
    <property type="nucleotide sequence ID" value="NZ_LRIE01000057.1"/>
</dbReference>
<feature type="transmembrane region" description="Helical" evidence="2">
    <location>
        <begin position="173"/>
        <end position="191"/>
    </location>
</feature>
<keyword evidence="2" id="KW-1133">Transmembrane helix</keyword>
<evidence type="ECO:0000256" key="2">
    <source>
        <dbReference type="SAM" id="Phobius"/>
    </source>
</evidence>
<dbReference type="EMBL" id="LRIE01000057">
    <property type="protein sequence ID" value="KZM36206.1"/>
    <property type="molecule type" value="Genomic_DNA"/>
</dbReference>
<comment type="caution">
    <text evidence="3">The sequence shown here is derived from an EMBL/GenBank/DDBJ whole genome shotgun (WGS) entry which is preliminary data.</text>
</comment>
<reference evidence="3 4" key="1">
    <citation type="submission" date="2016-01" db="EMBL/GenBank/DDBJ databases">
        <title>Genome sequence of Oerskovia enterophila VJag, an agar and cellulose degrading bacterium.</title>
        <authorList>
            <person name="Poehlein A."/>
            <person name="Jag V."/>
            <person name="Bengelsdorf F."/>
            <person name="Duerre P."/>
            <person name="Daniel R."/>
        </authorList>
    </citation>
    <scope>NUCLEOTIDE SEQUENCE [LARGE SCALE GENOMIC DNA]</scope>
    <source>
        <strain evidence="3 4">VJag</strain>
    </source>
</reference>
<protein>
    <submittedName>
        <fullName evidence="3">Uncharacterized protein</fullName>
    </submittedName>
</protein>
<gene>
    <name evidence="3" type="ORF">OJAG_10850</name>
</gene>
<dbReference type="PATRIC" id="fig|43678.3.peg.1135"/>
<keyword evidence="2" id="KW-0472">Membrane</keyword>
<evidence type="ECO:0000256" key="1">
    <source>
        <dbReference type="SAM" id="MobiDB-lite"/>
    </source>
</evidence>
<dbReference type="STRING" id="43678.OJAG_10850"/>
<accession>A0A163SB84</accession>
<evidence type="ECO:0000313" key="4">
    <source>
        <dbReference type="Proteomes" id="UP000076447"/>
    </source>
</evidence>
<feature type="transmembrane region" description="Helical" evidence="2">
    <location>
        <begin position="23"/>
        <end position="43"/>
    </location>
</feature>
<name>A0A163SB84_9CELL</name>
<evidence type="ECO:0000313" key="3">
    <source>
        <dbReference type="EMBL" id="KZM36206.1"/>
    </source>
</evidence>
<feature type="compositionally biased region" description="Basic and acidic residues" evidence="1">
    <location>
        <begin position="9"/>
        <end position="21"/>
    </location>
</feature>
<feature type="region of interest" description="Disordered" evidence="1">
    <location>
        <begin position="1"/>
        <end position="21"/>
    </location>
</feature>
<dbReference type="Proteomes" id="UP000076447">
    <property type="component" value="Unassembled WGS sequence"/>
</dbReference>
<proteinExistence type="predicted"/>
<keyword evidence="2" id="KW-0812">Transmembrane</keyword>
<dbReference type="OrthoDB" id="9974377at2"/>
<organism evidence="3 4">
    <name type="scientific">Oerskovia enterophila</name>
    <dbReference type="NCBI Taxonomy" id="43678"/>
    <lineage>
        <taxon>Bacteria</taxon>
        <taxon>Bacillati</taxon>
        <taxon>Actinomycetota</taxon>
        <taxon>Actinomycetes</taxon>
        <taxon>Micrococcales</taxon>
        <taxon>Cellulomonadaceae</taxon>
        <taxon>Oerskovia</taxon>
    </lineage>
</organism>
<feature type="transmembrane region" description="Helical" evidence="2">
    <location>
        <begin position="133"/>
        <end position="153"/>
    </location>
</feature>